<evidence type="ECO:0000256" key="5">
    <source>
        <dbReference type="ARBA" id="ARBA00022692"/>
    </source>
</evidence>
<dbReference type="CDD" id="cd01347">
    <property type="entry name" value="ligand_gated_channel"/>
    <property type="match status" value="1"/>
</dbReference>
<keyword evidence="5 11" id="KW-0812">Transmembrane</keyword>
<keyword evidence="10 11" id="KW-0998">Cell outer membrane</keyword>
<evidence type="ECO:0000256" key="4">
    <source>
        <dbReference type="ARBA" id="ARBA00022496"/>
    </source>
</evidence>
<comment type="similarity">
    <text evidence="11 12">Belongs to the TonB-dependent receptor family.</text>
</comment>
<accession>A0A831RL99</accession>
<proteinExistence type="inferred from homology"/>
<keyword evidence="3 11" id="KW-1134">Transmembrane beta strand</keyword>
<dbReference type="Proteomes" id="UP000886251">
    <property type="component" value="Unassembled WGS sequence"/>
</dbReference>
<evidence type="ECO:0000256" key="11">
    <source>
        <dbReference type="PROSITE-ProRule" id="PRU01360"/>
    </source>
</evidence>
<evidence type="ECO:0000256" key="12">
    <source>
        <dbReference type="RuleBase" id="RU003357"/>
    </source>
</evidence>
<evidence type="ECO:0000256" key="1">
    <source>
        <dbReference type="ARBA" id="ARBA00004571"/>
    </source>
</evidence>
<dbReference type="Pfam" id="PF00593">
    <property type="entry name" value="TonB_dep_Rec_b-barrel"/>
    <property type="match status" value="1"/>
</dbReference>
<evidence type="ECO:0000256" key="7">
    <source>
        <dbReference type="ARBA" id="ARBA00023065"/>
    </source>
</evidence>
<dbReference type="InterPro" id="IPR036942">
    <property type="entry name" value="Beta-barrel_TonB_sf"/>
</dbReference>
<name>A0A831RL99_9GAMM</name>
<dbReference type="SUPFAM" id="SSF56935">
    <property type="entry name" value="Porins"/>
    <property type="match status" value="1"/>
</dbReference>
<dbReference type="Gene3D" id="2.170.130.10">
    <property type="entry name" value="TonB-dependent receptor, plug domain"/>
    <property type="match status" value="1"/>
</dbReference>
<keyword evidence="6" id="KW-0408">Iron</keyword>
<evidence type="ECO:0000256" key="2">
    <source>
        <dbReference type="ARBA" id="ARBA00022448"/>
    </source>
</evidence>
<keyword evidence="7" id="KW-0406">Ion transport</keyword>
<dbReference type="EMBL" id="DRKP01000048">
    <property type="protein sequence ID" value="HEB95551.1"/>
    <property type="molecule type" value="Genomic_DNA"/>
</dbReference>
<dbReference type="AlphaFoldDB" id="A0A831RL99"/>
<gene>
    <name evidence="15" type="ORF">ENI96_03855</name>
</gene>
<evidence type="ECO:0000256" key="9">
    <source>
        <dbReference type="ARBA" id="ARBA00023136"/>
    </source>
</evidence>
<keyword evidence="2 11" id="KW-0813">Transport</keyword>
<keyword evidence="9 11" id="KW-0472">Membrane</keyword>
<sequence>MPLEDLLSMEVTSVSKKKQHLNEVASAVYVITQEDIRRSGVTSIADALRMAPGIQVSRIDANKWVVSSRGFASQFTNMLLVMIDGRTVYDPSFSGVFWDMQDTMLADIERIEVIRGPGATIWGANAVNGVINIITKHAADTQGGLLVAGAGNEEKALMSLRYGVELGDRAFGRAYLKYNDRDSFYSPDLDTEAGDDWRSLRGGFRVDGTALAADSWTLQGDIYHNDGNQRVNIWKDPSDPENGIYAPFYLDPYVDSTYDSSGWNLMGRWNHQVSETASATLQVYYDHTQRDEAIIAMSHDTLDLDFNYRFRPLASHEVILGLGYRNISDDFDNTFMVQFIPDHASRSLYSAYIQDEIELLPRTLNLTLGSKFEHNDYTGMEIQPSARLLWLPDDRSTLWGAVSRAVRTPSRMEAGSSIISAIVPVPPTFDPAVIRVHGSDRYRSEDVIAYELGYRLQARDNLSMDLALFYNDYDNLQTFEASDPSNPLSSTVFGNGNNAHSYGAELSLEWRPLEWWRLQPNYSYLKVEGWLDADSTDRTGSEVVIDAASPRHQVSVRSMMDLPHNLFFDAWVYYMSPLEETNYFGHEGVDGFTSVNLRLAWRPSDRVELSVTGQNLLDARHTEFIGENLYNETQVERSIYGRVRWDF</sequence>
<keyword evidence="8 12" id="KW-0798">TonB box</keyword>
<dbReference type="GO" id="GO:0009279">
    <property type="term" value="C:cell outer membrane"/>
    <property type="evidence" value="ECO:0007669"/>
    <property type="project" value="UniProtKB-SubCell"/>
</dbReference>
<protein>
    <submittedName>
        <fullName evidence="15">TonB-dependent receptor</fullName>
    </submittedName>
</protein>
<dbReference type="GO" id="GO:0006826">
    <property type="term" value="P:iron ion transport"/>
    <property type="evidence" value="ECO:0007669"/>
    <property type="project" value="UniProtKB-KW"/>
</dbReference>
<evidence type="ECO:0000259" key="14">
    <source>
        <dbReference type="Pfam" id="PF07715"/>
    </source>
</evidence>
<organism evidence="15">
    <name type="scientific">Sedimenticola thiotaurini</name>
    <dbReference type="NCBI Taxonomy" id="1543721"/>
    <lineage>
        <taxon>Bacteria</taxon>
        <taxon>Pseudomonadati</taxon>
        <taxon>Pseudomonadota</taxon>
        <taxon>Gammaproteobacteria</taxon>
        <taxon>Chromatiales</taxon>
        <taxon>Sedimenticolaceae</taxon>
        <taxon>Sedimenticola</taxon>
    </lineage>
</organism>
<reference evidence="15" key="1">
    <citation type="journal article" date="2020" name="mSystems">
        <title>Genome- and Community-Level Interaction Insights into Carbon Utilization and Element Cycling Functions of Hydrothermarchaeota in Hydrothermal Sediment.</title>
        <authorList>
            <person name="Zhou Z."/>
            <person name="Liu Y."/>
            <person name="Xu W."/>
            <person name="Pan J."/>
            <person name="Luo Z.H."/>
            <person name="Li M."/>
        </authorList>
    </citation>
    <scope>NUCLEOTIDE SEQUENCE [LARGE SCALE GENOMIC DNA]</scope>
    <source>
        <strain evidence="15">HyVt-443</strain>
    </source>
</reference>
<keyword evidence="4" id="KW-0410">Iron transport</keyword>
<keyword evidence="15" id="KW-0675">Receptor</keyword>
<evidence type="ECO:0000256" key="3">
    <source>
        <dbReference type="ARBA" id="ARBA00022452"/>
    </source>
</evidence>
<dbReference type="PANTHER" id="PTHR32552:SF81">
    <property type="entry name" value="TONB-DEPENDENT OUTER MEMBRANE RECEPTOR"/>
    <property type="match status" value="1"/>
</dbReference>
<comment type="subcellular location">
    <subcellularLocation>
        <location evidence="1 11">Cell outer membrane</location>
        <topology evidence="1 11">Multi-pass membrane protein</topology>
    </subcellularLocation>
</comment>
<dbReference type="InterPro" id="IPR000531">
    <property type="entry name" value="Beta-barrel_TonB"/>
</dbReference>
<evidence type="ECO:0000256" key="6">
    <source>
        <dbReference type="ARBA" id="ARBA00023004"/>
    </source>
</evidence>
<dbReference type="PROSITE" id="PS52016">
    <property type="entry name" value="TONB_DEPENDENT_REC_3"/>
    <property type="match status" value="1"/>
</dbReference>
<dbReference type="PANTHER" id="PTHR32552">
    <property type="entry name" value="FERRICHROME IRON RECEPTOR-RELATED"/>
    <property type="match status" value="1"/>
</dbReference>
<feature type="domain" description="TonB-dependent receptor-like beta-barrel" evidence="13">
    <location>
        <begin position="303"/>
        <end position="616"/>
    </location>
</feature>
<comment type="caution">
    <text evidence="15">The sequence shown here is derived from an EMBL/GenBank/DDBJ whole genome shotgun (WGS) entry which is preliminary data.</text>
</comment>
<dbReference type="Gene3D" id="2.40.170.20">
    <property type="entry name" value="TonB-dependent receptor, beta-barrel domain"/>
    <property type="match status" value="1"/>
</dbReference>
<dbReference type="Pfam" id="PF07715">
    <property type="entry name" value="Plug"/>
    <property type="match status" value="1"/>
</dbReference>
<feature type="domain" description="TonB-dependent receptor plug" evidence="14">
    <location>
        <begin position="22"/>
        <end position="130"/>
    </location>
</feature>
<evidence type="ECO:0000256" key="8">
    <source>
        <dbReference type="ARBA" id="ARBA00023077"/>
    </source>
</evidence>
<dbReference type="InterPro" id="IPR012910">
    <property type="entry name" value="Plug_dom"/>
</dbReference>
<evidence type="ECO:0000259" key="13">
    <source>
        <dbReference type="Pfam" id="PF00593"/>
    </source>
</evidence>
<dbReference type="InterPro" id="IPR037066">
    <property type="entry name" value="Plug_dom_sf"/>
</dbReference>
<evidence type="ECO:0000256" key="10">
    <source>
        <dbReference type="ARBA" id="ARBA00023237"/>
    </source>
</evidence>
<evidence type="ECO:0000313" key="15">
    <source>
        <dbReference type="EMBL" id="HEB95551.1"/>
    </source>
</evidence>
<dbReference type="InterPro" id="IPR039426">
    <property type="entry name" value="TonB-dep_rcpt-like"/>
</dbReference>